<evidence type="ECO:0000313" key="2">
    <source>
        <dbReference type="EMBL" id="KAK3233756.1"/>
    </source>
</evidence>
<protein>
    <submittedName>
        <fullName evidence="2">Uncharacterized protein</fullName>
    </submittedName>
</protein>
<name>A0AAE0BBW9_9CHLO</name>
<feature type="region of interest" description="Disordered" evidence="1">
    <location>
        <begin position="95"/>
        <end position="131"/>
    </location>
</feature>
<feature type="compositionally biased region" description="Basic and acidic residues" evidence="1">
    <location>
        <begin position="1"/>
        <end position="11"/>
    </location>
</feature>
<sequence length="166" mass="18216">MGSGDRHFEEHDSSEDDESENPPGYYDDSDSCEEVEVEHDGHLAAPHFSHDLLEQEFELGTGSQPDSYGGVLEPPLGEEFLPQSEFNVGTVSFRDEPAMSDENEYTAEESAAWEAGAYDSDGTGGAGFYDEESYDGEDVGFDSGDDYYQFSKLTGGVHVVILHHLL</sequence>
<accession>A0AAE0BBW9</accession>
<feature type="compositionally biased region" description="Acidic residues" evidence="1">
    <location>
        <begin position="27"/>
        <end position="37"/>
    </location>
</feature>
<evidence type="ECO:0000256" key="1">
    <source>
        <dbReference type="SAM" id="MobiDB-lite"/>
    </source>
</evidence>
<reference evidence="2 3" key="1">
    <citation type="journal article" date="2015" name="Genome Biol. Evol.">
        <title>Comparative Genomics of a Bacterivorous Green Alga Reveals Evolutionary Causalities and Consequences of Phago-Mixotrophic Mode of Nutrition.</title>
        <authorList>
            <person name="Burns J.A."/>
            <person name="Paasch A."/>
            <person name="Narechania A."/>
            <person name="Kim E."/>
        </authorList>
    </citation>
    <scope>NUCLEOTIDE SEQUENCE [LARGE SCALE GENOMIC DNA]</scope>
    <source>
        <strain evidence="2 3">PLY_AMNH</strain>
    </source>
</reference>
<comment type="caution">
    <text evidence="2">The sequence shown here is derived from an EMBL/GenBank/DDBJ whole genome shotgun (WGS) entry which is preliminary data.</text>
</comment>
<dbReference type="AlphaFoldDB" id="A0AAE0BBW9"/>
<dbReference type="EMBL" id="LGRX02035639">
    <property type="protein sequence ID" value="KAK3233756.1"/>
    <property type="molecule type" value="Genomic_DNA"/>
</dbReference>
<keyword evidence="3" id="KW-1185">Reference proteome</keyword>
<gene>
    <name evidence="2" type="ORF">CYMTET_55972</name>
</gene>
<feature type="compositionally biased region" description="Acidic residues" evidence="1">
    <location>
        <begin position="98"/>
        <end position="107"/>
    </location>
</feature>
<feature type="region of interest" description="Disordered" evidence="1">
    <location>
        <begin position="1"/>
        <end position="44"/>
    </location>
</feature>
<organism evidence="2 3">
    <name type="scientific">Cymbomonas tetramitiformis</name>
    <dbReference type="NCBI Taxonomy" id="36881"/>
    <lineage>
        <taxon>Eukaryota</taxon>
        <taxon>Viridiplantae</taxon>
        <taxon>Chlorophyta</taxon>
        <taxon>Pyramimonadophyceae</taxon>
        <taxon>Pyramimonadales</taxon>
        <taxon>Pyramimonadaceae</taxon>
        <taxon>Cymbomonas</taxon>
    </lineage>
</organism>
<dbReference type="Proteomes" id="UP001190700">
    <property type="component" value="Unassembled WGS sequence"/>
</dbReference>
<proteinExistence type="predicted"/>
<evidence type="ECO:0000313" key="3">
    <source>
        <dbReference type="Proteomes" id="UP001190700"/>
    </source>
</evidence>